<dbReference type="InterPro" id="IPR033248">
    <property type="entry name" value="Transketolase_C"/>
</dbReference>
<evidence type="ECO:0000313" key="16">
    <source>
        <dbReference type="Proteomes" id="UP000008144"/>
    </source>
</evidence>
<dbReference type="CDD" id="cd07033">
    <property type="entry name" value="TPP_PYR_DXS_TK_like"/>
    <property type="match status" value="1"/>
</dbReference>
<dbReference type="Pfam" id="PF02779">
    <property type="entry name" value="Transket_pyr"/>
    <property type="match status" value="1"/>
</dbReference>
<dbReference type="Gene3D" id="3.40.50.920">
    <property type="match status" value="1"/>
</dbReference>
<accession>F7A429</accession>
<dbReference type="InterPro" id="IPR005474">
    <property type="entry name" value="Transketolase_N"/>
</dbReference>
<evidence type="ECO:0000256" key="8">
    <source>
        <dbReference type="ARBA" id="ARBA00013152"/>
    </source>
</evidence>
<dbReference type="Pfam" id="PF00456">
    <property type="entry name" value="Transketolase_N"/>
    <property type="match status" value="1"/>
</dbReference>
<dbReference type="GeneTree" id="ENSGT00940000168897"/>
<evidence type="ECO:0000259" key="14">
    <source>
        <dbReference type="SMART" id="SM00861"/>
    </source>
</evidence>
<evidence type="ECO:0000256" key="3">
    <source>
        <dbReference type="ARBA" id="ARBA00001941"/>
    </source>
</evidence>
<dbReference type="EC" id="2.2.1.1" evidence="8"/>
<feature type="domain" description="Transketolase-like pyrimidine-binding" evidence="14">
    <location>
        <begin position="326"/>
        <end position="490"/>
    </location>
</feature>
<comment type="cofactor">
    <cofactor evidence="5">
        <name>thiamine diphosphate</name>
        <dbReference type="ChEBI" id="CHEBI:58937"/>
    </cofactor>
</comment>
<dbReference type="NCBIfam" id="NF004559">
    <property type="entry name" value="PRK05899.2-5"/>
    <property type="match status" value="1"/>
</dbReference>
<comment type="subunit">
    <text evidence="7">Homodimer.</text>
</comment>
<dbReference type="FunCoup" id="F7A429">
    <property type="interactions" value="76"/>
</dbReference>
<comment type="similarity">
    <text evidence="6">Belongs to the transketolase family.</text>
</comment>
<reference evidence="15" key="4">
    <citation type="submission" date="2025-09" db="UniProtKB">
        <authorList>
            <consortium name="Ensembl"/>
        </authorList>
    </citation>
    <scope>IDENTIFICATION</scope>
</reference>
<evidence type="ECO:0000256" key="4">
    <source>
        <dbReference type="ARBA" id="ARBA00001946"/>
    </source>
</evidence>
<reference evidence="15" key="3">
    <citation type="submission" date="2025-08" db="UniProtKB">
        <authorList>
            <consortium name="Ensembl"/>
        </authorList>
    </citation>
    <scope>IDENTIFICATION</scope>
</reference>
<dbReference type="InterPro" id="IPR005475">
    <property type="entry name" value="Transketolase-like_Pyr-bd"/>
</dbReference>
<dbReference type="InterPro" id="IPR009014">
    <property type="entry name" value="Transketo_C/PFOR_II"/>
</dbReference>
<evidence type="ECO:0000256" key="13">
    <source>
        <dbReference type="ARBA" id="ARBA00023052"/>
    </source>
</evidence>
<evidence type="ECO:0000256" key="7">
    <source>
        <dbReference type="ARBA" id="ARBA00011738"/>
    </source>
</evidence>
<dbReference type="STRING" id="7719.ENSCINP00000015532"/>
<evidence type="ECO:0000313" key="15">
    <source>
        <dbReference type="Ensembl" id="ENSCINP00000015532.3"/>
    </source>
</evidence>
<keyword evidence="9" id="KW-0808">Transferase</keyword>
<evidence type="ECO:0000256" key="2">
    <source>
        <dbReference type="ARBA" id="ARBA00001936"/>
    </source>
</evidence>
<comment type="cofactor">
    <cofactor evidence="3">
        <name>Co(2+)</name>
        <dbReference type="ChEBI" id="CHEBI:48828"/>
    </cofactor>
</comment>
<dbReference type="FunFam" id="3.40.50.970:FF:000129">
    <property type="entry name" value="Transketolase"/>
    <property type="match status" value="1"/>
</dbReference>
<dbReference type="InParanoid" id="F7A429"/>
<dbReference type="HOGENOM" id="CLU_009227_3_0_1"/>
<dbReference type="Gene3D" id="3.40.50.970">
    <property type="match status" value="2"/>
</dbReference>
<dbReference type="Pfam" id="PF02780">
    <property type="entry name" value="Transketolase_C"/>
    <property type="match status" value="1"/>
</dbReference>
<evidence type="ECO:0000256" key="1">
    <source>
        <dbReference type="ARBA" id="ARBA00001913"/>
    </source>
</evidence>
<dbReference type="OMA" id="ADYMRGS"/>
<dbReference type="CDD" id="cd02012">
    <property type="entry name" value="TPP_TK"/>
    <property type="match status" value="1"/>
</dbReference>
<dbReference type="InterPro" id="IPR051424">
    <property type="entry name" value="Transketolase-like"/>
</dbReference>
<dbReference type="Proteomes" id="UP000008144">
    <property type="component" value="Chromosome 1"/>
</dbReference>
<dbReference type="AlphaFoldDB" id="F7A429"/>
<reference evidence="16" key="1">
    <citation type="journal article" date="2002" name="Science">
        <title>The draft genome of Ciona intestinalis: insights into chordate and vertebrate origins.</title>
        <authorList>
            <person name="Dehal P."/>
            <person name="Satou Y."/>
            <person name="Campbell R.K."/>
            <person name="Chapman J."/>
            <person name="Degnan B."/>
            <person name="De Tomaso A."/>
            <person name="Davidson B."/>
            <person name="Di Gregorio A."/>
            <person name="Gelpke M."/>
            <person name="Goodstein D.M."/>
            <person name="Harafuji N."/>
            <person name="Hastings K.E."/>
            <person name="Ho I."/>
            <person name="Hotta K."/>
            <person name="Huang W."/>
            <person name="Kawashima T."/>
            <person name="Lemaire P."/>
            <person name="Martinez D."/>
            <person name="Meinertzhagen I.A."/>
            <person name="Necula S."/>
            <person name="Nonaka M."/>
            <person name="Putnam N."/>
            <person name="Rash S."/>
            <person name="Saiga H."/>
            <person name="Satake M."/>
            <person name="Terry A."/>
            <person name="Yamada L."/>
            <person name="Wang H.G."/>
            <person name="Awazu S."/>
            <person name="Azumi K."/>
            <person name="Boore J."/>
            <person name="Branno M."/>
            <person name="Chin-Bow S."/>
            <person name="DeSantis R."/>
            <person name="Doyle S."/>
            <person name="Francino P."/>
            <person name="Keys D.N."/>
            <person name="Haga S."/>
            <person name="Hayashi H."/>
            <person name="Hino K."/>
            <person name="Imai K.S."/>
            <person name="Inaba K."/>
            <person name="Kano S."/>
            <person name="Kobayashi K."/>
            <person name="Kobayashi M."/>
            <person name="Lee B.I."/>
            <person name="Makabe K.W."/>
            <person name="Manohar C."/>
            <person name="Matassi G."/>
            <person name="Medina M."/>
            <person name="Mochizuki Y."/>
            <person name="Mount S."/>
            <person name="Morishita T."/>
            <person name="Miura S."/>
            <person name="Nakayama A."/>
            <person name="Nishizaka S."/>
            <person name="Nomoto H."/>
            <person name="Ohta F."/>
            <person name="Oishi K."/>
            <person name="Rigoutsos I."/>
            <person name="Sano M."/>
            <person name="Sasaki A."/>
            <person name="Sasakura Y."/>
            <person name="Shoguchi E."/>
            <person name="Shin-i T."/>
            <person name="Spagnuolo A."/>
            <person name="Stainier D."/>
            <person name="Suzuki M.M."/>
            <person name="Tassy O."/>
            <person name="Takatori N."/>
            <person name="Tokuoka M."/>
            <person name="Yagi K."/>
            <person name="Yoshizaki F."/>
            <person name="Wada S."/>
            <person name="Zhang C."/>
            <person name="Hyatt P.D."/>
            <person name="Larimer F."/>
            <person name="Detter C."/>
            <person name="Doggett N."/>
            <person name="Glavina T."/>
            <person name="Hawkins T."/>
            <person name="Richardson P."/>
            <person name="Lucas S."/>
            <person name="Kohara Y."/>
            <person name="Levine M."/>
            <person name="Satoh N."/>
            <person name="Rokhsar D.S."/>
        </authorList>
    </citation>
    <scope>NUCLEOTIDE SEQUENCE [LARGE SCALE GENOMIC DNA]</scope>
</reference>
<evidence type="ECO:0000256" key="9">
    <source>
        <dbReference type="ARBA" id="ARBA00022679"/>
    </source>
</evidence>
<keyword evidence="13" id="KW-0786">Thiamine pyrophosphate</keyword>
<dbReference type="PANTHER" id="PTHR43195">
    <property type="entry name" value="TRANSKETOLASE"/>
    <property type="match status" value="1"/>
</dbReference>
<dbReference type="InterPro" id="IPR020826">
    <property type="entry name" value="Transketolase_BS"/>
</dbReference>
<keyword evidence="11" id="KW-0106">Calcium</keyword>
<dbReference type="InterPro" id="IPR029061">
    <property type="entry name" value="THDP-binding"/>
</dbReference>
<reference evidence="15" key="2">
    <citation type="journal article" date="2008" name="Genome Biol.">
        <title>Improved genome assembly and evidence-based global gene model set for the chordate Ciona intestinalis: new insight into intron and operon populations.</title>
        <authorList>
            <person name="Satou Y."/>
            <person name="Mineta K."/>
            <person name="Ogasawara M."/>
            <person name="Sasakura Y."/>
            <person name="Shoguchi E."/>
            <person name="Ueno K."/>
            <person name="Yamada L."/>
            <person name="Matsumoto J."/>
            <person name="Wasserscheid J."/>
            <person name="Dewar K."/>
            <person name="Wiley G.B."/>
            <person name="Macmil S.L."/>
            <person name="Roe B.A."/>
            <person name="Zeller R.W."/>
            <person name="Hastings K.E."/>
            <person name="Lemaire P."/>
            <person name="Lindquist E."/>
            <person name="Endo T."/>
            <person name="Hotta K."/>
            <person name="Inaba K."/>
        </authorList>
    </citation>
    <scope>NUCLEOTIDE SEQUENCE [LARGE SCALE GENOMIC DNA]</scope>
    <source>
        <strain evidence="15">wild type</strain>
    </source>
</reference>
<dbReference type="GO" id="GO:0004802">
    <property type="term" value="F:transketolase activity"/>
    <property type="evidence" value="ECO:0000318"/>
    <property type="project" value="GO_Central"/>
</dbReference>
<dbReference type="Ensembl" id="ENSCINT00000015532.3">
    <property type="protein sequence ID" value="ENSCINP00000015532.3"/>
    <property type="gene ID" value="ENSCING00000007581.3"/>
</dbReference>
<evidence type="ECO:0000256" key="6">
    <source>
        <dbReference type="ARBA" id="ARBA00007131"/>
    </source>
</evidence>
<sequence length="631" mass="67951">NNYAEENDRYHAPDNSTIHELNNIANRIRIKSILSTCESKSGHPTSASSCAEILSVLFFKEMKYKVDVPRDPSSDRFVMSKGHGCPALYAAWVETGHMSMEQLMTLRKFGSVYEGHPTPKIDFIDVATGSLGQGLNLAVGMAYTGKYFDKASYRVFCLMGDGEMAEGAVWEAMAFASYYKLNNTVAIIDVNRLGQSEPTSLGHDTDSYKRRAEAFGWNTIVVDGHSVSDLCKAFHLAKLCTDRPTCIVAKTMKGKNMLGQENLHGFHGKAVAAASKDEILAELEKLVSQSSGIKLVPAKPIDDAPAVNISNITLSSPPNYTKGQKAATRQAYGVALVKLGRNCDRIYSLDGDMKNSTFAQDYKKEFPDRFIECFIAEQNMVGAAIGMATRDRGVVFCSTFAAFLARAYDHIRMGAVSQTNCNFFGSHCGISIGADGPSQMALEDIAMFRAIPGSTVLYPSDIVSMERAVELVANTKGICFIRGTRAATPVVFDNDATFAVGRANVLQQKKGDAVTVIAGGVTLGEALKASTLLEAENISITIIDLFSLKPIDKDTIMSAASATGGRILTVEDHYPEGGLGSAVAEALADETGFKQVQLAVRGMPYSAEPAELLAAFKIDATAIAAAVKKMI</sequence>
<comment type="cofactor">
    <cofactor evidence="1">
        <name>Ca(2+)</name>
        <dbReference type="ChEBI" id="CHEBI:29108"/>
    </cofactor>
</comment>
<evidence type="ECO:0000256" key="5">
    <source>
        <dbReference type="ARBA" id="ARBA00001964"/>
    </source>
</evidence>
<protein>
    <recommendedName>
        <fullName evidence="8">transketolase</fullName>
        <ecNumber evidence="8">2.2.1.1</ecNumber>
    </recommendedName>
</protein>
<dbReference type="SMART" id="SM00861">
    <property type="entry name" value="Transket_pyr"/>
    <property type="match status" value="1"/>
</dbReference>
<keyword evidence="10" id="KW-0479">Metal-binding</keyword>
<dbReference type="SUPFAM" id="SSF52922">
    <property type="entry name" value="TK C-terminal domain-like"/>
    <property type="match status" value="1"/>
</dbReference>
<dbReference type="GO" id="GO:0005737">
    <property type="term" value="C:cytoplasm"/>
    <property type="evidence" value="ECO:0007669"/>
    <property type="project" value="UniProtKB-ARBA"/>
</dbReference>
<dbReference type="PROSITE" id="PS00802">
    <property type="entry name" value="TRANSKETOLASE_2"/>
    <property type="match status" value="1"/>
</dbReference>
<evidence type="ECO:0000256" key="11">
    <source>
        <dbReference type="ARBA" id="ARBA00022837"/>
    </source>
</evidence>
<comment type="cofactor">
    <cofactor evidence="2">
        <name>Mn(2+)</name>
        <dbReference type="ChEBI" id="CHEBI:29035"/>
    </cofactor>
</comment>
<evidence type="ECO:0000256" key="12">
    <source>
        <dbReference type="ARBA" id="ARBA00022842"/>
    </source>
</evidence>
<evidence type="ECO:0000256" key="10">
    <source>
        <dbReference type="ARBA" id="ARBA00022723"/>
    </source>
</evidence>
<name>F7A429_CIOIN</name>
<dbReference type="EMBL" id="EAAA01000351">
    <property type="status" value="NOT_ANNOTATED_CDS"/>
    <property type="molecule type" value="Genomic_DNA"/>
</dbReference>
<dbReference type="GO" id="GO:0030976">
    <property type="term" value="F:thiamine pyrophosphate binding"/>
    <property type="evidence" value="ECO:0000318"/>
    <property type="project" value="GO_Central"/>
</dbReference>
<dbReference type="SUPFAM" id="SSF52518">
    <property type="entry name" value="Thiamin diphosphate-binding fold (THDP-binding)"/>
    <property type="match status" value="2"/>
</dbReference>
<organism evidence="15 16">
    <name type="scientific">Ciona intestinalis</name>
    <name type="common">Transparent sea squirt</name>
    <name type="synonym">Ascidia intestinalis</name>
    <dbReference type="NCBI Taxonomy" id="7719"/>
    <lineage>
        <taxon>Eukaryota</taxon>
        <taxon>Metazoa</taxon>
        <taxon>Chordata</taxon>
        <taxon>Tunicata</taxon>
        <taxon>Ascidiacea</taxon>
        <taxon>Phlebobranchia</taxon>
        <taxon>Cionidae</taxon>
        <taxon>Ciona</taxon>
    </lineage>
</organism>
<comment type="cofactor">
    <cofactor evidence="4">
        <name>Mg(2+)</name>
        <dbReference type="ChEBI" id="CHEBI:18420"/>
    </cofactor>
</comment>
<keyword evidence="16" id="KW-1185">Reference proteome</keyword>
<dbReference type="PANTHER" id="PTHR43195:SF1">
    <property type="entry name" value="FI06132P-RELATED"/>
    <property type="match status" value="1"/>
</dbReference>
<keyword evidence="12" id="KW-0460">Magnesium</keyword>
<proteinExistence type="inferred from homology"/>
<dbReference type="GO" id="GO:0046872">
    <property type="term" value="F:metal ion binding"/>
    <property type="evidence" value="ECO:0007669"/>
    <property type="project" value="UniProtKB-KW"/>
</dbReference>